<dbReference type="Pfam" id="PF00481">
    <property type="entry name" value="PP2C"/>
    <property type="match status" value="1"/>
</dbReference>
<dbReference type="Pfam" id="PF13966">
    <property type="entry name" value="zf-RVT"/>
    <property type="match status" value="1"/>
</dbReference>
<dbReference type="InterPro" id="IPR036457">
    <property type="entry name" value="PPM-type-like_dom_sf"/>
</dbReference>
<dbReference type="AlphaFoldDB" id="A0AAW0KCJ1"/>
<dbReference type="InterPro" id="IPR026960">
    <property type="entry name" value="RVT-Znf"/>
</dbReference>
<dbReference type="Gene3D" id="3.60.40.10">
    <property type="entry name" value="PPM-type phosphatase domain"/>
    <property type="match status" value="1"/>
</dbReference>
<organism evidence="2 3">
    <name type="scientific">Quercus suber</name>
    <name type="common">Cork oak</name>
    <dbReference type="NCBI Taxonomy" id="58331"/>
    <lineage>
        <taxon>Eukaryota</taxon>
        <taxon>Viridiplantae</taxon>
        <taxon>Streptophyta</taxon>
        <taxon>Embryophyta</taxon>
        <taxon>Tracheophyta</taxon>
        <taxon>Spermatophyta</taxon>
        <taxon>Magnoliopsida</taxon>
        <taxon>eudicotyledons</taxon>
        <taxon>Gunneridae</taxon>
        <taxon>Pentapetalae</taxon>
        <taxon>rosids</taxon>
        <taxon>fabids</taxon>
        <taxon>Fagales</taxon>
        <taxon>Fagaceae</taxon>
        <taxon>Quercus</taxon>
    </lineage>
</organism>
<dbReference type="Proteomes" id="UP000237347">
    <property type="component" value="Unassembled WGS sequence"/>
</dbReference>
<dbReference type="InterPro" id="IPR015655">
    <property type="entry name" value="PP2C"/>
</dbReference>
<evidence type="ECO:0000313" key="2">
    <source>
        <dbReference type="EMBL" id="KAK7836263.1"/>
    </source>
</evidence>
<dbReference type="CDD" id="cd00143">
    <property type="entry name" value="PP2Cc"/>
    <property type="match status" value="1"/>
</dbReference>
<dbReference type="SUPFAM" id="SSF81606">
    <property type="entry name" value="PP2C-like"/>
    <property type="match status" value="1"/>
</dbReference>
<proteinExistence type="predicted"/>
<comment type="caution">
    <text evidence="2">The sequence shown here is derived from an EMBL/GenBank/DDBJ whole genome shotgun (WGS) entry which is preliminary data.</text>
</comment>
<feature type="domain" description="PPM-type phosphatase" evidence="1">
    <location>
        <begin position="1"/>
        <end position="219"/>
    </location>
</feature>
<evidence type="ECO:0000313" key="3">
    <source>
        <dbReference type="Proteomes" id="UP000237347"/>
    </source>
</evidence>
<dbReference type="InterPro" id="IPR001932">
    <property type="entry name" value="PPM-type_phosphatase-like_dom"/>
</dbReference>
<accession>A0AAW0KCJ1</accession>
<dbReference type="EMBL" id="PKMF04000357">
    <property type="protein sequence ID" value="KAK7836263.1"/>
    <property type="molecule type" value="Genomic_DNA"/>
</dbReference>
<gene>
    <name evidence="2" type="ORF">CFP56_022757</name>
</gene>
<dbReference type="PROSITE" id="PS51746">
    <property type="entry name" value="PPM_2"/>
    <property type="match status" value="1"/>
</dbReference>
<keyword evidence="3" id="KW-1185">Reference proteome</keyword>
<sequence>MVFVGASAQPDNSVWKIIWGLSVQSKVRNFLWRSCHNAIPVKQNLRQRHILTEDICELCKLETESVLHALWVWGCSQLSQVWGSVPSFSFRQTRTFSSIKEFLTYTNEEQKNPEFLASIMWTLWHRRFSTGQFRCLYTGLATIVSKPEIKRLHLTSDCQFLIMASDGLWGIRYYTYVNDQEAVDVVLRDKNLLMSCKKLVDMFSSRGSMDDITVMVIDLLNFVATGC</sequence>
<dbReference type="PANTHER" id="PTHR47992">
    <property type="entry name" value="PROTEIN PHOSPHATASE"/>
    <property type="match status" value="1"/>
</dbReference>
<evidence type="ECO:0000259" key="1">
    <source>
        <dbReference type="PROSITE" id="PS51746"/>
    </source>
</evidence>
<protein>
    <recommendedName>
        <fullName evidence="1">PPM-type phosphatase domain-containing protein</fullName>
    </recommendedName>
</protein>
<dbReference type="GO" id="GO:0004722">
    <property type="term" value="F:protein serine/threonine phosphatase activity"/>
    <property type="evidence" value="ECO:0007669"/>
    <property type="project" value="InterPro"/>
</dbReference>
<name>A0AAW0KCJ1_QUESU</name>
<reference evidence="2 3" key="1">
    <citation type="journal article" date="2018" name="Sci. Data">
        <title>The draft genome sequence of cork oak.</title>
        <authorList>
            <person name="Ramos A.M."/>
            <person name="Usie A."/>
            <person name="Barbosa P."/>
            <person name="Barros P.M."/>
            <person name="Capote T."/>
            <person name="Chaves I."/>
            <person name="Simoes F."/>
            <person name="Abreu I."/>
            <person name="Carrasquinho I."/>
            <person name="Faro C."/>
            <person name="Guimaraes J.B."/>
            <person name="Mendonca D."/>
            <person name="Nobrega F."/>
            <person name="Rodrigues L."/>
            <person name="Saibo N.J.M."/>
            <person name="Varela M.C."/>
            <person name="Egas C."/>
            <person name="Matos J."/>
            <person name="Miguel C.M."/>
            <person name="Oliveira M.M."/>
            <person name="Ricardo C.P."/>
            <person name="Goncalves S."/>
        </authorList>
    </citation>
    <scope>NUCLEOTIDE SEQUENCE [LARGE SCALE GENOMIC DNA]</scope>
    <source>
        <strain evidence="3">cv. HL8</strain>
    </source>
</reference>